<dbReference type="RefSeq" id="WP_282002916.1">
    <property type="nucleotide sequence ID" value="NZ_AP027151.1"/>
</dbReference>
<evidence type="ECO:0000256" key="1">
    <source>
        <dbReference type="ARBA" id="ARBA00006594"/>
    </source>
</evidence>
<dbReference type="PANTHER" id="PTHR30481">
    <property type="entry name" value="DNA ADENINE METHYLASE"/>
    <property type="match status" value="1"/>
</dbReference>
<dbReference type="PANTHER" id="PTHR30481:SF4">
    <property type="entry name" value="SITE-SPECIFIC DNA-METHYLTRANSFERASE (ADENINE-SPECIFIC)"/>
    <property type="match status" value="1"/>
</dbReference>
<dbReference type="InterPro" id="IPR023095">
    <property type="entry name" value="Ade_MeTrfase_dom_2"/>
</dbReference>
<dbReference type="InterPro" id="IPR029063">
    <property type="entry name" value="SAM-dependent_MTases_sf"/>
</dbReference>
<evidence type="ECO:0000256" key="2">
    <source>
        <dbReference type="ARBA" id="ARBA00011900"/>
    </source>
</evidence>
<evidence type="ECO:0000313" key="7">
    <source>
        <dbReference type="EMBL" id="BDV42453.1"/>
    </source>
</evidence>
<evidence type="ECO:0000256" key="3">
    <source>
        <dbReference type="ARBA" id="ARBA00022603"/>
    </source>
</evidence>
<dbReference type="GO" id="GO:0004519">
    <property type="term" value="F:endonuclease activity"/>
    <property type="evidence" value="ECO:0007669"/>
    <property type="project" value="UniProtKB-KW"/>
</dbReference>
<dbReference type="PRINTS" id="PR00505">
    <property type="entry name" value="D12N6MTFRASE"/>
</dbReference>
<dbReference type="EMBL" id="AP027151">
    <property type="protein sequence ID" value="BDV42453.1"/>
    <property type="molecule type" value="Genomic_DNA"/>
</dbReference>
<reference evidence="7 8" key="1">
    <citation type="submission" date="2022-12" db="EMBL/GenBank/DDBJ databases">
        <title>Polyphasic characterization of Geotalea uranireducens NIT-SL11 newly isolated from a complex of sewage sludge and microbially reduced graphene oxide.</title>
        <authorList>
            <person name="Xie L."/>
            <person name="Yoshida N."/>
            <person name="Meng L."/>
        </authorList>
    </citation>
    <scope>NUCLEOTIDE SEQUENCE [LARGE SCALE GENOMIC DNA]</scope>
    <source>
        <strain evidence="7 8">NIT-SL11</strain>
    </source>
</reference>
<proteinExistence type="inferred from homology"/>
<gene>
    <name evidence="7" type="ORF">GURASL_13760</name>
</gene>
<dbReference type="Proteomes" id="UP001317705">
    <property type="component" value="Chromosome"/>
</dbReference>
<sequence length="254" mass="29654">MKYQPIIPWIGGKRRLSRHILPAFPAHTCYVEPFAGGAALFFLKEPSKVEVLNDVNLDLVTLYRVIQHHLEEFIRQFKWSLTSRKMYGWLKITDPDTLTDIQKAARFYYLQRLSFGGKVSSRTFGTATTSPPRLNLLRIEEELSQAHLRLARVYVEHLPWEQCIEKYDRQQTFFYLDPPYWQTEGYGVPFEIEQYQRIASLMGTMKGRAILSINDHPDIRKVFSDYQVQKVKIDYTVGGAGKGKGRQELIIKNY</sequence>
<keyword evidence="7" id="KW-0540">Nuclease</keyword>
<keyword evidence="8" id="KW-1185">Reference proteome</keyword>
<keyword evidence="7" id="KW-0255">Endonuclease</keyword>
<dbReference type="Pfam" id="PF02086">
    <property type="entry name" value="MethyltransfD12"/>
    <property type="match status" value="1"/>
</dbReference>
<dbReference type="InterPro" id="IPR012263">
    <property type="entry name" value="M_m6A_EcoRV"/>
</dbReference>
<evidence type="ECO:0000256" key="4">
    <source>
        <dbReference type="ARBA" id="ARBA00022679"/>
    </source>
</evidence>
<name>A0ABM8EJ81_9BACT</name>
<accession>A0ABM8EJ81</accession>
<dbReference type="InterPro" id="IPR012327">
    <property type="entry name" value="MeTrfase_D12"/>
</dbReference>
<dbReference type="EC" id="2.1.1.72" evidence="2"/>
<keyword evidence="4" id="KW-0808">Transferase</keyword>
<evidence type="ECO:0000313" key="8">
    <source>
        <dbReference type="Proteomes" id="UP001317705"/>
    </source>
</evidence>
<organism evidence="7 8">
    <name type="scientific">Geotalea uraniireducens</name>
    <dbReference type="NCBI Taxonomy" id="351604"/>
    <lineage>
        <taxon>Bacteria</taxon>
        <taxon>Pseudomonadati</taxon>
        <taxon>Thermodesulfobacteriota</taxon>
        <taxon>Desulfuromonadia</taxon>
        <taxon>Geobacterales</taxon>
        <taxon>Geobacteraceae</taxon>
        <taxon>Geotalea</taxon>
    </lineage>
</organism>
<dbReference type="PIRSF" id="PIRSF000398">
    <property type="entry name" value="M_m6A_EcoRV"/>
    <property type="match status" value="1"/>
</dbReference>
<keyword evidence="7" id="KW-0378">Hydrolase</keyword>
<comment type="similarity">
    <text evidence="1">Belongs to the N(4)/N(6)-methyltransferase family.</text>
</comment>
<evidence type="ECO:0000256" key="6">
    <source>
        <dbReference type="ARBA" id="ARBA00047942"/>
    </source>
</evidence>
<protein>
    <recommendedName>
        <fullName evidence="2">site-specific DNA-methyltransferase (adenine-specific)</fullName>
        <ecNumber evidence="2">2.1.1.72</ecNumber>
    </recommendedName>
</protein>
<comment type="catalytic activity">
    <reaction evidence="6">
        <text>a 2'-deoxyadenosine in DNA + S-adenosyl-L-methionine = an N(6)-methyl-2'-deoxyadenosine in DNA + S-adenosyl-L-homocysteine + H(+)</text>
        <dbReference type="Rhea" id="RHEA:15197"/>
        <dbReference type="Rhea" id="RHEA-COMP:12418"/>
        <dbReference type="Rhea" id="RHEA-COMP:12419"/>
        <dbReference type="ChEBI" id="CHEBI:15378"/>
        <dbReference type="ChEBI" id="CHEBI:57856"/>
        <dbReference type="ChEBI" id="CHEBI:59789"/>
        <dbReference type="ChEBI" id="CHEBI:90615"/>
        <dbReference type="ChEBI" id="CHEBI:90616"/>
        <dbReference type="EC" id="2.1.1.72"/>
    </reaction>
</comment>
<evidence type="ECO:0000256" key="5">
    <source>
        <dbReference type="ARBA" id="ARBA00022691"/>
    </source>
</evidence>
<dbReference type="SUPFAM" id="SSF53335">
    <property type="entry name" value="S-adenosyl-L-methionine-dependent methyltransferases"/>
    <property type="match status" value="1"/>
</dbReference>
<keyword evidence="5" id="KW-0949">S-adenosyl-L-methionine</keyword>
<dbReference type="Gene3D" id="3.40.50.150">
    <property type="entry name" value="Vaccinia Virus protein VP39"/>
    <property type="match status" value="1"/>
</dbReference>
<keyword evidence="3" id="KW-0489">Methyltransferase</keyword>
<dbReference type="Gene3D" id="1.10.1020.10">
    <property type="entry name" value="Adenine-specific Methyltransferase, Domain 2"/>
    <property type="match status" value="1"/>
</dbReference>